<reference evidence="2" key="1">
    <citation type="submission" date="2020-11" db="EMBL/GenBank/DDBJ databases">
        <authorList>
            <consortium name="DOE Joint Genome Institute"/>
            <person name="Ahrendt S."/>
            <person name="Riley R."/>
            <person name="Andreopoulos W."/>
            <person name="Labutti K."/>
            <person name="Pangilinan J."/>
            <person name="Ruiz-Duenas F.J."/>
            <person name="Barrasa J.M."/>
            <person name="Sanchez-Garcia M."/>
            <person name="Camarero S."/>
            <person name="Miyauchi S."/>
            <person name="Serrano A."/>
            <person name="Linde D."/>
            <person name="Babiker R."/>
            <person name="Drula E."/>
            <person name="Ayuso-Fernandez I."/>
            <person name="Pacheco R."/>
            <person name="Padilla G."/>
            <person name="Ferreira P."/>
            <person name="Barriuso J."/>
            <person name="Kellner H."/>
            <person name="Castanera R."/>
            <person name="Alfaro M."/>
            <person name="Ramirez L."/>
            <person name="Pisabarro A.G."/>
            <person name="Kuo A."/>
            <person name="Tritt A."/>
            <person name="Lipzen A."/>
            <person name="He G."/>
            <person name="Yan M."/>
            <person name="Ng V."/>
            <person name="Cullen D."/>
            <person name="Martin F."/>
            <person name="Rosso M.-N."/>
            <person name="Henrissat B."/>
            <person name="Hibbett D."/>
            <person name="Martinez A.T."/>
            <person name="Grigoriev I.V."/>
        </authorList>
    </citation>
    <scope>NUCLEOTIDE SEQUENCE</scope>
    <source>
        <strain evidence="2">CIRM-BRFM 674</strain>
    </source>
</reference>
<protein>
    <submittedName>
        <fullName evidence="2">Uncharacterized protein</fullName>
    </submittedName>
</protein>
<feature type="compositionally biased region" description="Polar residues" evidence="1">
    <location>
        <begin position="212"/>
        <end position="228"/>
    </location>
</feature>
<evidence type="ECO:0000256" key="1">
    <source>
        <dbReference type="SAM" id="MobiDB-lite"/>
    </source>
</evidence>
<evidence type="ECO:0000313" key="2">
    <source>
        <dbReference type="EMBL" id="KAF9482893.1"/>
    </source>
</evidence>
<dbReference type="Proteomes" id="UP000807469">
    <property type="component" value="Unassembled WGS sequence"/>
</dbReference>
<feature type="region of interest" description="Disordered" evidence="1">
    <location>
        <begin position="112"/>
        <end position="191"/>
    </location>
</feature>
<organism evidence="2 3">
    <name type="scientific">Pholiota conissans</name>
    <dbReference type="NCBI Taxonomy" id="109636"/>
    <lineage>
        <taxon>Eukaryota</taxon>
        <taxon>Fungi</taxon>
        <taxon>Dikarya</taxon>
        <taxon>Basidiomycota</taxon>
        <taxon>Agaricomycotina</taxon>
        <taxon>Agaricomycetes</taxon>
        <taxon>Agaricomycetidae</taxon>
        <taxon>Agaricales</taxon>
        <taxon>Agaricineae</taxon>
        <taxon>Strophariaceae</taxon>
        <taxon>Pholiota</taxon>
    </lineage>
</organism>
<feature type="compositionally biased region" description="Low complexity" evidence="1">
    <location>
        <begin position="229"/>
        <end position="249"/>
    </location>
</feature>
<evidence type="ECO:0000313" key="3">
    <source>
        <dbReference type="Proteomes" id="UP000807469"/>
    </source>
</evidence>
<accession>A0A9P5Z955</accession>
<proteinExistence type="predicted"/>
<gene>
    <name evidence="2" type="ORF">BDN70DRAFT_892228</name>
</gene>
<feature type="region of interest" description="Disordered" evidence="1">
    <location>
        <begin position="204"/>
        <end position="249"/>
    </location>
</feature>
<keyword evidence="3" id="KW-1185">Reference proteome</keyword>
<dbReference type="EMBL" id="MU155160">
    <property type="protein sequence ID" value="KAF9482893.1"/>
    <property type="molecule type" value="Genomic_DNA"/>
</dbReference>
<sequence length="249" mass="26650">MAPIRRAVPGGILQAKDRRATTSSSVVTNSLKPAAVGSVKDSFKVSKPREENYIPKYDLWAPEEETAPTDLMEGDKALLRDYEEGAEHLCLHDAASILTQLLDFSTEFNTSQLSSPIVSEEEGSDQMRRGSEMDSFNDDIEIGTSDLSEGLEEETASIALTEGDNASVSLESAEVQSSHHGEESYTSQQSSLIISEEAAFARVGIAGHPTDDNSVTAQSSGGNNTAVDNISSESNVNSEIKSVNSEEGE</sequence>
<name>A0A9P5Z955_9AGAR</name>
<dbReference type="AlphaFoldDB" id="A0A9P5Z955"/>
<comment type="caution">
    <text evidence="2">The sequence shown here is derived from an EMBL/GenBank/DDBJ whole genome shotgun (WGS) entry which is preliminary data.</text>
</comment>
<feature type="compositionally biased region" description="Polar residues" evidence="1">
    <location>
        <begin position="164"/>
        <end position="176"/>
    </location>
</feature>